<evidence type="ECO:0000313" key="3">
    <source>
        <dbReference type="Proteomes" id="UP000028531"/>
    </source>
</evidence>
<name>A0A084JUB8_NONUL</name>
<feature type="chain" id="PRO_5001777406" description="Outer membrane protein beta-barrel domain-containing protein" evidence="1">
    <location>
        <begin position="29"/>
        <end position="167"/>
    </location>
</feature>
<evidence type="ECO:0000256" key="1">
    <source>
        <dbReference type="SAM" id="SignalP"/>
    </source>
</evidence>
<dbReference type="EMBL" id="JPJI01000032">
    <property type="protein sequence ID" value="KEZ92552.1"/>
    <property type="molecule type" value="Genomic_DNA"/>
</dbReference>
<keyword evidence="1" id="KW-0732">Signal</keyword>
<evidence type="ECO:0008006" key="4">
    <source>
        <dbReference type="Google" id="ProtNLM"/>
    </source>
</evidence>
<dbReference type="Proteomes" id="UP000028531">
    <property type="component" value="Unassembled WGS sequence"/>
</dbReference>
<evidence type="ECO:0000313" key="2">
    <source>
        <dbReference type="EMBL" id="KEZ92552.1"/>
    </source>
</evidence>
<proteinExistence type="predicted"/>
<organism evidence="2 3">
    <name type="scientific">Nonlabens ulvanivorans</name>
    <name type="common">Persicivirga ulvanivorans</name>
    <dbReference type="NCBI Taxonomy" id="906888"/>
    <lineage>
        <taxon>Bacteria</taxon>
        <taxon>Pseudomonadati</taxon>
        <taxon>Bacteroidota</taxon>
        <taxon>Flavobacteriia</taxon>
        <taxon>Flavobacteriales</taxon>
        <taxon>Flavobacteriaceae</taxon>
        <taxon>Nonlabens</taxon>
    </lineage>
</organism>
<dbReference type="AlphaFoldDB" id="A0A084JUB8"/>
<feature type="signal peptide" evidence="1">
    <location>
        <begin position="1"/>
        <end position="28"/>
    </location>
</feature>
<comment type="caution">
    <text evidence="2">The sequence shown here is derived from an EMBL/GenBank/DDBJ whole genome shotgun (WGS) entry which is preliminary data.</text>
</comment>
<sequence>MHSFCKIFKVKKLTIIFLLLLGSFCVGQENESSIGLHIGYPIDTEVSQYNFGIFINPMWELSEDSYLGGYLGLNYIVLQTEDAGGAELPLADFGASYKYYFLEFVYAQVNGGISYNGPEGFFTVTGFANPTIGYSFNKTNVFVGYRKLFFNDANLDSIEAGISFKFF</sequence>
<gene>
    <name evidence="2" type="ORF">IL45_10410</name>
</gene>
<reference evidence="2 3" key="1">
    <citation type="submission" date="2014-07" db="EMBL/GenBank/DDBJ databases">
        <title>Draft genome sequence of Nonlabens ulvanivorans, an ulvan degrading bacterium.</title>
        <authorList>
            <person name="Kopel M."/>
            <person name="Helbert W."/>
            <person name="Henrissat B."/>
            <person name="Doniger T."/>
            <person name="Banin E."/>
        </authorList>
    </citation>
    <scope>NUCLEOTIDE SEQUENCE [LARGE SCALE GENOMIC DNA]</scope>
    <source>
        <strain evidence="2 3">PLR</strain>
    </source>
</reference>
<accession>A0A084JUB8</accession>
<protein>
    <recommendedName>
        <fullName evidence="4">Outer membrane protein beta-barrel domain-containing protein</fullName>
    </recommendedName>
</protein>